<name>A0ABW4HNH7_9BACI</name>
<feature type="transmembrane region" description="Helical" evidence="6">
    <location>
        <begin position="30"/>
        <end position="50"/>
    </location>
</feature>
<dbReference type="NCBIfam" id="NF002460">
    <property type="entry name" value="PRK01658.1"/>
    <property type="match status" value="1"/>
</dbReference>
<keyword evidence="4 6" id="KW-1133">Transmembrane helix</keyword>
<keyword evidence="5 6" id="KW-0472">Membrane</keyword>
<evidence type="ECO:0000256" key="3">
    <source>
        <dbReference type="ARBA" id="ARBA00022692"/>
    </source>
</evidence>
<evidence type="ECO:0000313" key="7">
    <source>
        <dbReference type="EMBL" id="MFD1606260.1"/>
    </source>
</evidence>
<evidence type="ECO:0000256" key="1">
    <source>
        <dbReference type="ARBA" id="ARBA00004651"/>
    </source>
</evidence>
<dbReference type="EMBL" id="JBHUDE010000005">
    <property type="protein sequence ID" value="MFD1606260.1"/>
    <property type="molecule type" value="Genomic_DNA"/>
</dbReference>
<dbReference type="PANTHER" id="PTHR33931:SF2">
    <property type="entry name" value="HOLIN-LIKE PROTEIN CIDA"/>
    <property type="match status" value="1"/>
</dbReference>
<sequence>MVRLFRIITHIFFLYVLLLVGNFLQEAFQLFIPGSVIGMLLLFALLKLGIVKLRWIEEGTSLLLKHLTLFFIPVTVGFIEYFDAVFSVRGVLLLSITIISTALVMGGSGAVSEYLARRKEVQHD</sequence>
<dbReference type="InterPro" id="IPR005538">
    <property type="entry name" value="LrgA/CidA"/>
</dbReference>
<evidence type="ECO:0000256" key="6">
    <source>
        <dbReference type="SAM" id="Phobius"/>
    </source>
</evidence>
<evidence type="ECO:0000256" key="5">
    <source>
        <dbReference type="ARBA" id="ARBA00023136"/>
    </source>
</evidence>
<reference evidence="8" key="1">
    <citation type="journal article" date="2019" name="Int. J. Syst. Evol. Microbiol.">
        <title>The Global Catalogue of Microorganisms (GCM) 10K type strain sequencing project: providing services to taxonomists for standard genome sequencing and annotation.</title>
        <authorList>
            <consortium name="The Broad Institute Genomics Platform"/>
            <consortium name="The Broad Institute Genome Sequencing Center for Infectious Disease"/>
            <person name="Wu L."/>
            <person name="Ma J."/>
        </authorList>
    </citation>
    <scope>NUCLEOTIDE SEQUENCE [LARGE SCALE GENOMIC DNA]</scope>
    <source>
        <strain evidence="8">CGMCC 1.12376</strain>
    </source>
</reference>
<keyword evidence="8" id="KW-1185">Reference proteome</keyword>
<evidence type="ECO:0000256" key="4">
    <source>
        <dbReference type="ARBA" id="ARBA00022989"/>
    </source>
</evidence>
<feature type="transmembrane region" description="Helical" evidence="6">
    <location>
        <begin position="7"/>
        <end position="24"/>
    </location>
</feature>
<dbReference type="Pfam" id="PF03788">
    <property type="entry name" value="LrgA"/>
    <property type="match status" value="1"/>
</dbReference>
<comment type="subcellular location">
    <subcellularLocation>
        <location evidence="1">Cell membrane</location>
        <topology evidence="1">Multi-pass membrane protein</topology>
    </subcellularLocation>
</comment>
<evidence type="ECO:0000256" key="2">
    <source>
        <dbReference type="ARBA" id="ARBA00022475"/>
    </source>
</evidence>
<keyword evidence="3 6" id="KW-0812">Transmembrane</keyword>
<dbReference type="Proteomes" id="UP001597221">
    <property type="component" value="Unassembled WGS sequence"/>
</dbReference>
<comment type="caution">
    <text evidence="7">The sequence shown here is derived from an EMBL/GenBank/DDBJ whole genome shotgun (WGS) entry which is preliminary data.</text>
</comment>
<keyword evidence="2" id="KW-1003">Cell membrane</keyword>
<accession>A0ABW4HNH7</accession>
<gene>
    <name evidence="7" type="ORF">ACFSBH_01065</name>
</gene>
<dbReference type="PANTHER" id="PTHR33931">
    <property type="entry name" value="HOLIN-LIKE PROTEIN CIDA-RELATED"/>
    <property type="match status" value="1"/>
</dbReference>
<dbReference type="RefSeq" id="WP_251514219.1">
    <property type="nucleotide sequence ID" value="NZ_JAMBON010000015.1"/>
</dbReference>
<proteinExistence type="predicted"/>
<feature type="transmembrane region" description="Helical" evidence="6">
    <location>
        <begin position="91"/>
        <end position="116"/>
    </location>
</feature>
<feature type="transmembrane region" description="Helical" evidence="6">
    <location>
        <begin position="62"/>
        <end position="79"/>
    </location>
</feature>
<organism evidence="7 8">
    <name type="scientific">Oceanobacillus luteolus</name>
    <dbReference type="NCBI Taxonomy" id="1274358"/>
    <lineage>
        <taxon>Bacteria</taxon>
        <taxon>Bacillati</taxon>
        <taxon>Bacillota</taxon>
        <taxon>Bacilli</taxon>
        <taxon>Bacillales</taxon>
        <taxon>Bacillaceae</taxon>
        <taxon>Oceanobacillus</taxon>
    </lineage>
</organism>
<evidence type="ECO:0000313" key="8">
    <source>
        <dbReference type="Proteomes" id="UP001597221"/>
    </source>
</evidence>
<protein>
    <submittedName>
        <fullName evidence="7">CidA/LrgA family protein</fullName>
    </submittedName>
</protein>